<dbReference type="InterPro" id="IPR036866">
    <property type="entry name" value="RibonucZ/Hydroxyglut_hydro"/>
</dbReference>
<dbReference type="AlphaFoldDB" id="A0A0G0Z638"/>
<dbReference type="Gene3D" id="3.60.15.10">
    <property type="entry name" value="Ribonuclease Z/Hydroxyacylglutathione hydrolase-like"/>
    <property type="match status" value="2"/>
</dbReference>
<dbReference type="GO" id="GO:0004527">
    <property type="term" value="F:exonuclease activity"/>
    <property type="evidence" value="ECO:0007669"/>
    <property type="project" value="UniProtKB-KW"/>
</dbReference>
<reference evidence="6 7" key="1">
    <citation type="journal article" date="2015" name="Nature">
        <title>rRNA introns, odd ribosomes, and small enigmatic genomes across a large radiation of phyla.</title>
        <authorList>
            <person name="Brown C.T."/>
            <person name="Hug L.A."/>
            <person name="Thomas B.C."/>
            <person name="Sharon I."/>
            <person name="Castelle C.J."/>
            <person name="Singh A."/>
            <person name="Wilkins M.J."/>
            <person name="Williams K.H."/>
            <person name="Banfield J.F."/>
        </authorList>
    </citation>
    <scope>NUCLEOTIDE SEQUENCE [LARGE SCALE GENOMIC DNA]</scope>
</reference>
<dbReference type="PROSITE" id="PS51257">
    <property type="entry name" value="PROKAR_LIPOPROTEIN"/>
    <property type="match status" value="1"/>
</dbReference>
<dbReference type="Pfam" id="PF00753">
    <property type="entry name" value="Lactamase_B"/>
    <property type="match status" value="1"/>
</dbReference>
<evidence type="ECO:0000256" key="2">
    <source>
        <dbReference type="ARBA" id="ARBA00022839"/>
    </source>
</evidence>
<dbReference type="SMART" id="SM00849">
    <property type="entry name" value="Lactamase_B"/>
    <property type="match status" value="1"/>
</dbReference>
<accession>A0A0G0Z638</accession>
<proteinExistence type="predicted"/>
<dbReference type="CDD" id="cd06262">
    <property type="entry name" value="metallo-hydrolase-like_MBL-fold"/>
    <property type="match status" value="1"/>
</dbReference>
<keyword evidence="1" id="KW-0540">Nuclease</keyword>
<dbReference type="Pfam" id="PF22505">
    <property type="entry name" value="RNase_J_b_CASP"/>
    <property type="match status" value="1"/>
</dbReference>
<dbReference type="InterPro" id="IPR042173">
    <property type="entry name" value="RNase_J_2"/>
</dbReference>
<evidence type="ECO:0000256" key="1">
    <source>
        <dbReference type="ARBA" id="ARBA00022722"/>
    </source>
</evidence>
<gene>
    <name evidence="6" type="ORF">UV05_C0011G0035</name>
</gene>
<evidence type="ECO:0000259" key="5">
    <source>
        <dbReference type="SMART" id="SM00849"/>
    </source>
</evidence>
<dbReference type="InterPro" id="IPR055132">
    <property type="entry name" value="RNase_J_b_CASP"/>
</dbReference>
<dbReference type="GO" id="GO:0003723">
    <property type="term" value="F:RNA binding"/>
    <property type="evidence" value="ECO:0007669"/>
    <property type="project" value="UniProtKB-KW"/>
</dbReference>
<keyword evidence="2" id="KW-0269">Exonuclease</keyword>
<dbReference type="EMBL" id="LCCZ01000011">
    <property type="protein sequence ID" value="KKS44144.1"/>
    <property type="molecule type" value="Genomic_DNA"/>
</dbReference>
<keyword evidence="2" id="KW-0378">Hydrolase</keyword>
<dbReference type="Proteomes" id="UP000034875">
    <property type="component" value="Unassembled WGS sequence"/>
</dbReference>
<evidence type="ECO:0000313" key="7">
    <source>
        <dbReference type="Proteomes" id="UP000034875"/>
    </source>
</evidence>
<evidence type="ECO:0000313" key="6">
    <source>
        <dbReference type="EMBL" id="KKS44144.1"/>
    </source>
</evidence>
<organism evidence="6 7">
    <name type="scientific">candidate division CPR1 bacterium GW2011_GWA2_42_17</name>
    <dbReference type="NCBI Taxonomy" id="1618341"/>
    <lineage>
        <taxon>Bacteria</taxon>
        <taxon>candidate division CPR1</taxon>
    </lineage>
</organism>
<comment type="caution">
    <text evidence="6">The sequence shown here is derived from an EMBL/GenBank/DDBJ whole genome shotgun (WGS) entry which is preliminary data.</text>
</comment>
<feature type="domain" description="Metallo-beta-lactamase" evidence="5">
    <location>
        <begin position="14"/>
        <end position="235"/>
    </location>
</feature>
<keyword evidence="3" id="KW-0694">RNA-binding</keyword>
<dbReference type="SUPFAM" id="SSF56281">
    <property type="entry name" value="Metallo-hydrolase/oxidoreductase"/>
    <property type="match status" value="1"/>
</dbReference>
<evidence type="ECO:0000256" key="3">
    <source>
        <dbReference type="ARBA" id="ARBA00022884"/>
    </source>
</evidence>
<dbReference type="PANTHER" id="PTHR43694:SF1">
    <property type="entry name" value="RIBONUCLEASE J"/>
    <property type="match status" value="1"/>
</dbReference>
<evidence type="ECO:0000256" key="4">
    <source>
        <dbReference type="SAM" id="MobiDB-lite"/>
    </source>
</evidence>
<sequence>MDNPKLYVLATNFGSACYVVEHNDQALILDYGANPSGNGNDDRVIAPVIPALLIPKIQAIALTHGHFDHILAFKERDQLRAMAQASGGAIPVFCSPFTRIPLSVALAGTSVLKYLDFGKNDNLWRPHWTVSDDEYFARRLDEPDQRPFHLFDQDGVRSQFSVGNFDLGCHAVLHQSCPESMSLMVKAGGSTLCYTGDFNYPDDALGQKWLEEYVGWIIKSKATHLLLDSTGVNYKNGEPTDLEIENELEGFFGRTKGLALVASFASNINQWQMVIKTAFKAGRKFLVLAGKSVRSHLELAVEHGYLDLNGIRVVDIADLENNRELDGVKICAKNTVVAIAGTQGEEFSALSRFAQGQILNLESLAGSAVAVCASVIPGNEATVIKVVLDLLVRGIKVVVNDPYLNRIKGVKVLPIYRHGHANYQKLKQLIECLMKKAGKNLPVLIFGHGSFEHQKAFQDLCVSLGYPKEKTIIAINGQIIDMTTNSVEMTTNNAGLASARTPRPADTRNGTAPARKLPYEGPGRLDVVIIYKLDDSGRMILVGEPLVQMRFDGSPRRKPDPGLVSGLTQLALEILLSHRINNDYGSETQAPIVLDIFDHQVLVEELRGRLVEFASKDQEDGRYPYIVFLPARTV</sequence>
<dbReference type="Gene3D" id="3.40.50.10710">
    <property type="entry name" value="Metallo-hydrolase/oxidoreductase"/>
    <property type="match status" value="1"/>
</dbReference>
<name>A0A0G0Z638_9BACT</name>
<dbReference type="PANTHER" id="PTHR43694">
    <property type="entry name" value="RIBONUCLEASE J"/>
    <property type="match status" value="1"/>
</dbReference>
<dbReference type="InterPro" id="IPR001279">
    <property type="entry name" value="Metallo-B-lactamas"/>
</dbReference>
<protein>
    <submittedName>
        <fullName evidence="6">RNA-metabolising metallo-beta-lactamase</fullName>
    </submittedName>
</protein>
<feature type="region of interest" description="Disordered" evidence="4">
    <location>
        <begin position="497"/>
        <end position="517"/>
    </location>
</feature>